<evidence type="ECO:0000313" key="1">
    <source>
        <dbReference type="EMBL" id="BAT29560.1"/>
    </source>
</evidence>
<dbReference type="AlphaFoldDB" id="A0A0P0Z5Y0"/>
<protein>
    <submittedName>
        <fullName evidence="1">Uncharacterized protein</fullName>
    </submittedName>
</protein>
<organism evidence="1">
    <name type="scientific">Aurantimonas manganoxydans</name>
    <dbReference type="NCBI Taxonomy" id="651183"/>
    <lineage>
        <taxon>Bacteria</taxon>
        <taxon>Pseudomonadati</taxon>
        <taxon>Pseudomonadota</taxon>
        <taxon>Alphaproteobacteria</taxon>
        <taxon>Hyphomicrobiales</taxon>
        <taxon>Aurantimonadaceae</taxon>
        <taxon>Aurantimonas</taxon>
    </lineage>
</organism>
<dbReference type="EMBL" id="LC066380">
    <property type="protein sequence ID" value="BAT29560.1"/>
    <property type="molecule type" value="Genomic_DNA"/>
</dbReference>
<name>A0A0P0Z5Y0_9HYPH</name>
<reference evidence="1" key="1">
    <citation type="journal article" date="2015" name="Proc. Natl. Acad. Sci. U.S.A.">
        <title>Bacterial clade with the ribosomal RNA operon on a small plasmid rather than the chromosome.</title>
        <authorList>
            <person name="Anda M."/>
            <person name="Ohtsubo Y."/>
            <person name="Okubo T."/>
            <person name="Sugawara M."/>
            <person name="Nagata Y."/>
            <person name="Tsuda M."/>
            <person name="Minamisawa K."/>
            <person name="Mitsui H."/>
        </authorList>
    </citation>
    <scope>NUCLEOTIDE SEQUENCE</scope>
    <source>
        <strain evidence="1">DSM 21871</strain>
    </source>
</reference>
<sequence>MKAPVTEISAFPIVPVDYFEAFTVGGRLWHATCYSGFDGPAARDGDNVEKECR</sequence>
<accession>A0A0P0Z5Y0</accession>
<proteinExistence type="predicted"/>